<accession>A0A9D2UEU6</accession>
<feature type="domain" description="HTH cro/C1-type" evidence="2">
    <location>
        <begin position="51"/>
        <end position="111"/>
    </location>
</feature>
<evidence type="ECO:0000313" key="3">
    <source>
        <dbReference type="EMBL" id="HJD50999.1"/>
    </source>
</evidence>
<protein>
    <submittedName>
        <fullName evidence="3">Helix-turn-helix transcriptional regulator</fullName>
    </submittedName>
</protein>
<proteinExistence type="predicted"/>
<dbReference type="AlphaFoldDB" id="A0A9D2UEU6"/>
<dbReference type="EMBL" id="DWUS01000090">
    <property type="protein sequence ID" value="HJD50999.1"/>
    <property type="molecule type" value="Genomic_DNA"/>
</dbReference>
<reference evidence="3" key="2">
    <citation type="submission" date="2021-04" db="EMBL/GenBank/DDBJ databases">
        <authorList>
            <person name="Gilroy R."/>
        </authorList>
    </citation>
    <scope>NUCLEOTIDE SEQUENCE</scope>
    <source>
        <strain evidence="3">ChiHjej10B9-4811</strain>
    </source>
</reference>
<sequence>MGNFVSKQGYTPKLGKNKTKLPYSGHMEEKTTKTAQEQWRDEYISTIARNVREYRDRLGISAQQLSDRTEKAGFKIPRSSIANIETGAKKSYPIHEMVTIARAFGLPIQGLLASPYHADELIRPYGDMEPIPAYNYRITPQEMELAQKSPLATVVTTAAESVGLLAESYSDYWLQQELIAFYNRMGHAVQDSESQQNIEHHHLIAEMELGTQRDLLKYFDSEGITVWSFENHVVADSKRKELEGWKKILLERAGG</sequence>
<evidence type="ECO:0000256" key="1">
    <source>
        <dbReference type="SAM" id="MobiDB-lite"/>
    </source>
</evidence>
<dbReference type="Pfam" id="PF01381">
    <property type="entry name" value="HTH_3"/>
    <property type="match status" value="1"/>
</dbReference>
<feature type="region of interest" description="Disordered" evidence="1">
    <location>
        <begin position="1"/>
        <end position="34"/>
    </location>
</feature>
<gene>
    <name evidence="3" type="ORF">H9908_03925</name>
</gene>
<dbReference type="SMART" id="SM00530">
    <property type="entry name" value="HTH_XRE"/>
    <property type="match status" value="1"/>
</dbReference>
<organism evidence="3 4">
    <name type="scientific">Candidatus Rothia avistercoris</name>
    <dbReference type="NCBI Taxonomy" id="2840479"/>
    <lineage>
        <taxon>Bacteria</taxon>
        <taxon>Bacillati</taxon>
        <taxon>Actinomycetota</taxon>
        <taxon>Actinomycetes</taxon>
        <taxon>Micrococcales</taxon>
        <taxon>Micrococcaceae</taxon>
        <taxon>Rothia</taxon>
    </lineage>
</organism>
<dbReference type="Gene3D" id="1.10.260.40">
    <property type="entry name" value="lambda repressor-like DNA-binding domains"/>
    <property type="match status" value="1"/>
</dbReference>
<name>A0A9D2UEU6_9MICC</name>
<dbReference type="Proteomes" id="UP000823908">
    <property type="component" value="Unassembled WGS sequence"/>
</dbReference>
<dbReference type="CDD" id="cd00093">
    <property type="entry name" value="HTH_XRE"/>
    <property type="match status" value="1"/>
</dbReference>
<evidence type="ECO:0000259" key="2">
    <source>
        <dbReference type="PROSITE" id="PS50943"/>
    </source>
</evidence>
<dbReference type="GO" id="GO:0003677">
    <property type="term" value="F:DNA binding"/>
    <property type="evidence" value="ECO:0007669"/>
    <property type="project" value="InterPro"/>
</dbReference>
<dbReference type="InterPro" id="IPR010982">
    <property type="entry name" value="Lambda_DNA-bd_dom_sf"/>
</dbReference>
<dbReference type="PROSITE" id="PS50943">
    <property type="entry name" value="HTH_CROC1"/>
    <property type="match status" value="1"/>
</dbReference>
<dbReference type="SUPFAM" id="SSF47413">
    <property type="entry name" value="lambda repressor-like DNA-binding domains"/>
    <property type="match status" value="1"/>
</dbReference>
<comment type="caution">
    <text evidence="3">The sequence shown here is derived from an EMBL/GenBank/DDBJ whole genome shotgun (WGS) entry which is preliminary data.</text>
</comment>
<reference evidence="3" key="1">
    <citation type="journal article" date="2021" name="PeerJ">
        <title>Extensive microbial diversity within the chicken gut microbiome revealed by metagenomics and culture.</title>
        <authorList>
            <person name="Gilroy R."/>
            <person name="Ravi A."/>
            <person name="Getino M."/>
            <person name="Pursley I."/>
            <person name="Horton D.L."/>
            <person name="Alikhan N.F."/>
            <person name="Baker D."/>
            <person name="Gharbi K."/>
            <person name="Hall N."/>
            <person name="Watson M."/>
            <person name="Adriaenssens E.M."/>
            <person name="Foster-Nyarko E."/>
            <person name="Jarju S."/>
            <person name="Secka A."/>
            <person name="Antonio M."/>
            <person name="Oren A."/>
            <person name="Chaudhuri R.R."/>
            <person name="La Ragione R."/>
            <person name="Hildebrand F."/>
            <person name="Pallen M.J."/>
        </authorList>
    </citation>
    <scope>NUCLEOTIDE SEQUENCE</scope>
    <source>
        <strain evidence="3">ChiHjej10B9-4811</strain>
    </source>
</reference>
<dbReference type="InterPro" id="IPR001387">
    <property type="entry name" value="Cro/C1-type_HTH"/>
</dbReference>
<evidence type="ECO:0000313" key="4">
    <source>
        <dbReference type="Proteomes" id="UP000823908"/>
    </source>
</evidence>